<reference evidence="1" key="1">
    <citation type="submission" date="2020-04" db="EMBL/GenBank/DDBJ databases">
        <authorList>
            <person name="Alioto T."/>
            <person name="Alioto T."/>
            <person name="Gomez Garrido J."/>
        </authorList>
    </citation>
    <scope>NUCLEOTIDE SEQUENCE</scope>
    <source>
        <strain evidence="1">A484AB</strain>
    </source>
</reference>
<dbReference type="AlphaFoldDB" id="A0A7D9KZ88"/>
<dbReference type="OrthoDB" id="2433005at2759"/>
<comment type="caution">
    <text evidence="1">The sequence shown here is derived from an EMBL/GenBank/DDBJ whole genome shotgun (WGS) entry which is preliminary data.</text>
</comment>
<protein>
    <submittedName>
        <fullName evidence="1">Uncharacterized protein</fullName>
    </submittedName>
</protein>
<evidence type="ECO:0000313" key="1">
    <source>
        <dbReference type="EMBL" id="CAB4023505.1"/>
    </source>
</evidence>
<proteinExistence type="predicted"/>
<gene>
    <name evidence="1" type="ORF">PACLA_8A077172</name>
</gene>
<evidence type="ECO:0000313" key="2">
    <source>
        <dbReference type="Proteomes" id="UP001152795"/>
    </source>
</evidence>
<accession>A0A7D9KZ88</accession>
<name>A0A7D9KZ88_PARCT</name>
<dbReference type="EMBL" id="CACRXK020012532">
    <property type="protein sequence ID" value="CAB4023505.1"/>
    <property type="molecule type" value="Genomic_DNA"/>
</dbReference>
<sequence>MSRKQVIAFVKPRCPDFLTEDVLNNESLIHGMAQSLTKINEFVVLENRFSSRQSKKATKTELSRIVKTVKKEVQQLDEKLKETSQIHIEVSQGTERLCISSMQKQALLTQVLTKSLEIQHLIDSSNVLKKMKKRVVQQSQRKTNTLKDIQAQDTKVCCYNSEISWEEAYSALENKQFSGKVSSTEIRNMAAQIESSFIAPVSGIVGDAEEMENNIELLLLNFPIMRATRVKCKQIEDVLIDVKQLVLDPKCFAMLFEADDNPTEQQAEVQQEDLLRPVKEGPTRRLGRRPLWLKYPEIIQTATDFIKQESFAAHRRRRENTGTGTGVALKDLQKHLLDNVPGLREHGISLDTIHHLMVAPKKNSSRAIRYKGLIDAKVAPKKNNYRENCENQHFLFARVNYREELCSMFHEEARFYSSDDMNKLRMGPSPAVSRYHQQHRFHMQNDTPNLWDHDFPHPGYLITTSGYQMQVKQSVRDDQPTNEEDEMYTRVDLNDYSEDPDFVNFQERAHSIESTEDDVVPNDKYKDKLGRLHFKKTTYGPAVLVLRAAKFTSSSGQTHANDLLPILAAQVKEGKTVAFVKVDNGCDWNVRSVVNSIYLCRLWRDSGLDILGVVSYAAKYSAYNQIEHLWSPMSKKLSSVILPSTPDGEDKAPYLQTELNEEERRAKEGAVFDNAMMLVKDKYWKGATFNGSEVTTLVKECLAEESPYHDYEHVHKTISGPVGQLRLNKEIVLEMRFMTKHIDRKSNEIIFRKCVDPACSYCTKHPVRASKMWEYLMQRKMKWPNPIPSTSYPGHFMTFLEVSELDEKALPTGK</sequence>
<organism evidence="1 2">
    <name type="scientific">Paramuricea clavata</name>
    <name type="common">Red gorgonian</name>
    <name type="synonym">Violescent sea-whip</name>
    <dbReference type="NCBI Taxonomy" id="317549"/>
    <lineage>
        <taxon>Eukaryota</taxon>
        <taxon>Metazoa</taxon>
        <taxon>Cnidaria</taxon>
        <taxon>Anthozoa</taxon>
        <taxon>Octocorallia</taxon>
        <taxon>Malacalcyonacea</taxon>
        <taxon>Plexauridae</taxon>
        <taxon>Paramuricea</taxon>
    </lineage>
</organism>
<keyword evidence="2" id="KW-1185">Reference proteome</keyword>
<dbReference type="Proteomes" id="UP001152795">
    <property type="component" value="Unassembled WGS sequence"/>
</dbReference>